<dbReference type="RefSeq" id="WP_076550583.1">
    <property type="nucleotide sequence ID" value="NZ_FTOL01000001.1"/>
</dbReference>
<name>A0A1N7LB68_9FLAO</name>
<evidence type="ECO:0000313" key="3">
    <source>
        <dbReference type="Proteomes" id="UP000186744"/>
    </source>
</evidence>
<protein>
    <recommendedName>
        <fullName evidence="4">Head domain of trimeric autotransporter adhesin</fullName>
    </recommendedName>
</protein>
<sequence>MQKNITILSALLLSVAALGQIGVNTPDPKATLDIAASPSDLTKVDGVLAPRLTGNQLKTKDGLYLAAQTGSIVYVTAAAVPTTTKTVNITTAGYYYFDGAVWQKLANGAAAEPWNVEGTTNPATANSENIYQTGNVAIGTPYPTTGVSLDVRGAVHLGSGHSASATIGLHSLVSGSNNIAETEFSAILGGSGNKTIKNPNSSNAVRSNFIIGGTSNESQAQGAGVIGGIYNKAIGAHSIVLGGSFNETLNAHSVAAGTSNTANGYSEFVAGMFSTNYTYTSLVGDEGKNRLFNIGKGNSVSRADAFTVLGHGKVGIGFNNFETRYTGELLQVNGNAQLVGLPTQGANIATDKVVMVDNTGVLKSVATASLIPSNPDAWLYTGNTATATYFLGTLNDVPLTFKINNQHAGQITNENASYGHTALRNNTTGVYNNAFGKSALSANTTGFGNHAFGRDALTTNTTGEFNNAFGYKALSSNTTAHYNNAFGNNTLAVNTTGWRNSAFGQYALASNTVGNTNSGFGDGALSYNTTGSYNTAMGGGSLAYSTGNNNTAIGYDSGPVGNQVNLSTISNSTAIGYRAKVQTSNSMVLGASNSPDEINVGINTTAPQAKLHIIKNASQLTPAIIEGCNVYADNAAATAAGLPVGALYRTAIGVVMVRY</sequence>
<evidence type="ECO:0000256" key="1">
    <source>
        <dbReference type="SAM" id="SignalP"/>
    </source>
</evidence>
<gene>
    <name evidence="2" type="ORF">SAMN05421786_1011161</name>
</gene>
<keyword evidence="1" id="KW-0732">Signal</keyword>
<dbReference type="Gene3D" id="2.150.10.10">
    <property type="entry name" value="Serralysin-like metalloprotease, C-terminal"/>
    <property type="match status" value="2"/>
</dbReference>
<dbReference type="EMBL" id="FTOL01000001">
    <property type="protein sequence ID" value="SIS71082.1"/>
    <property type="molecule type" value="Genomic_DNA"/>
</dbReference>
<dbReference type="STRING" id="373668.SAMN05421786_1011161"/>
<evidence type="ECO:0000313" key="2">
    <source>
        <dbReference type="EMBL" id="SIS71082.1"/>
    </source>
</evidence>
<proteinExistence type="predicted"/>
<dbReference type="Proteomes" id="UP000186744">
    <property type="component" value="Unassembled WGS sequence"/>
</dbReference>
<organism evidence="2 3">
    <name type="scientific">Chryseobacterium ureilyticum</name>
    <dbReference type="NCBI Taxonomy" id="373668"/>
    <lineage>
        <taxon>Bacteria</taxon>
        <taxon>Pseudomonadati</taxon>
        <taxon>Bacteroidota</taxon>
        <taxon>Flavobacteriia</taxon>
        <taxon>Flavobacteriales</taxon>
        <taxon>Weeksellaceae</taxon>
        <taxon>Chryseobacterium group</taxon>
        <taxon>Chryseobacterium</taxon>
    </lineage>
</organism>
<feature type="chain" id="PRO_5011980878" description="Head domain of trimeric autotransporter adhesin" evidence="1">
    <location>
        <begin position="20"/>
        <end position="659"/>
    </location>
</feature>
<feature type="signal peptide" evidence="1">
    <location>
        <begin position="1"/>
        <end position="19"/>
    </location>
</feature>
<dbReference type="OrthoDB" id="1228095at2"/>
<reference evidence="3" key="1">
    <citation type="submission" date="2017-01" db="EMBL/GenBank/DDBJ databases">
        <authorList>
            <person name="Varghese N."/>
            <person name="Submissions S."/>
        </authorList>
    </citation>
    <scope>NUCLEOTIDE SEQUENCE [LARGE SCALE GENOMIC DNA]</scope>
    <source>
        <strain evidence="3">DSM 18017</strain>
    </source>
</reference>
<evidence type="ECO:0008006" key="4">
    <source>
        <dbReference type="Google" id="ProtNLM"/>
    </source>
</evidence>
<dbReference type="InterPro" id="IPR011049">
    <property type="entry name" value="Serralysin-like_metalloprot_C"/>
</dbReference>
<dbReference type="AlphaFoldDB" id="A0A1N7LB68"/>
<keyword evidence="3" id="KW-1185">Reference proteome</keyword>
<accession>A0A1N7LB68</accession>